<feature type="transmembrane region" description="Helical" evidence="8">
    <location>
        <begin position="155"/>
        <end position="176"/>
    </location>
</feature>
<protein>
    <submittedName>
        <fullName evidence="11">ABC transporter permease</fullName>
    </submittedName>
</protein>
<dbReference type="SUPFAM" id="SSF161098">
    <property type="entry name" value="MetI-like"/>
    <property type="match status" value="1"/>
</dbReference>
<keyword evidence="11" id="KW-0614">Plasmid</keyword>
<organism evidence="11 12">
    <name type="scientific">Streptomyces cadmiisoli</name>
    <dbReference type="NCBI Taxonomy" id="2184053"/>
    <lineage>
        <taxon>Bacteria</taxon>
        <taxon>Bacillati</taxon>
        <taxon>Actinomycetota</taxon>
        <taxon>Actinomycetes</taxon>
        <taxon>Kitasatosporales</taxon>
        <taxon>Streptomycetaceae</taxon>
        <taxon>Streptomyces</taxon>
        <taxon>Streptomyces aurantiacus group</taxon>
    </lineage>
</organism>
<dbReference type="PANTHER" id="PTHR43848">
    <property type="entry name" value="PUTRESCINE TRANSPORT SYSTEM PERMEASE PROTEIN POTI"/>
    <property type="match status" value="1"/>
</dbReference>
<accession>A0A2Z4JF40</accession>
<dbReference type="CDD" id="cd06261">
    <property type="entry name" value="TM_PBP2"/>
    <property type="match status" value="1"/>
</dbReference>
<keyword evidence="12" id="KW-1185">Reference proteome</keyword>
<evidence type="ECO:0000256" key="1">
    <source>
        <dbReference type="ARBA" id="ARBA00004651"/>
    </source>
</evidence>
<evidence type="ECO:0000259" key="10">
    <source>
        <dbReference type="PROSITE" id="PS50928"/>
    </source>
</evidence>
<dbReference type="Gene3D" id="1.10.3720.10">
    <property type="entry name" value="MetI-like"/>
    <property type="match status" value="1"/>
</dbReference>
<dbReference type="EMBL" id="CP030074">
    <property type="protein sequence ID" value="AWW43488.1"/>
    <property type="molecule type" value="Genomic_DNA"/>
</dbReference>
<evidence type="ECO:0000256" key="2">
    <source>
        <dbReference type="ARBA" id="ARBA00007069"/>
    </source>
</evidence>
<dbReference type="KEGG" id="scad:DN051_43890"/>
<evidence type="ECO:0000256" key="3">
    <source>
        <dbReference type="ARBA" id="ARBA00022448"/>
    </source>
</evidence>
<feature type="transmembrane region" description="Helical" evidence="8">
    <location>
        <begin position="259"/>
        <end position="280"/>
    </location>
</feature>
<keyword evidence="6 8" id="KW-1133">Transmembrane helix</keyword>
<feature type="transmembrane region" description="Helical" evidence="8">
    <location>
        <begin position="127"/>
        <end position="149"/>
    </location>
</feature>
<gene>
    <name evidence="11" type="ORF">DN051_43890</name>
</gene>
<name>A0A2Z4JF40_9ACTN</name>
<evidence type="ECO:0000256" key="7">
    <source>
        <dbReference type="ARBA" id="ARBA00023136"/>
    </source>
</evidence>
<dbReference type="Pfam" id="PF00528">
    <property type="entry name" value="BPD_transp_1"/>
    <property type="match status" value="1"/>
</dbReference>
<dbReference type="AlphaFoldDB" id="A0A2Z4JF40"/>
<feature type="compositionally biased region" description="Low complexity" evidence="9">
    <location>
        <begin position="1"/>
        <end position="21"/>
    </location>
</feature>
<proteinExistence type="inferred from homology"/>
<keyword evidence="7 8" id="KW-0472">Membrane</keyword>
<reference evidence="12" key="1">
    <citation type="submission" date="2018-06" db="EMBL/GenBank/DDBJ databases">
        <authorList>
            <person name="Li K."/>
        </authorList>
    </citation>
    <scope>NUCLEOTIDE SEQUENCE [LARGE SCALE GENOMIC DNA]</scope>
    <source>
        <strain evidence="12">ZFG47</strain>
        <plasmid evidence="12">unnamed1</plasmid>
    </source>
</reference>
<keyword evidence="5 8" id="KW-0812">Transmembrane</keyword>
<dbReference type="GO" id="GO:0055085">
    <property type="term" value="P:transmembrane transport"/>
    <property type="evidence" value="ECO:0007669"/>
    <property type="project" value="InterPro"/>
</dbReference>
<comment type="subcellular location">
    <subcellularLocation>
        <location evidence="1 8">Cell membrane</location>
        <topology evidence="1 8">Multi-pass membrane protein</topology>
    </subcellularLocation>
</comment>
<evidence type="ECO:0000256" key="9">
    <source>
        <dbReference type="SAM" id="MobiDB-lite"/>
    </source>
</evidence>
<comment type="similarity">
    <text evidence="2">Belongs to the binding-protein-dependent transport system permease family. CysTW subfamily.</text>
</comment>
<evidence type="ECO:0000256" key="8">
    <source>
        <dbReference type="RuleBase" id="RU363032"/>
    </source>
</evidence>
<evidence type="ECO:0000256" key="6">
    <source>
        <dbReference type="ARBA" id="ARBA00022989"/>
    </source>
</evidence>
<dbReference type="Proteomes" id="UP000249616">
    <property type="component" value="Plasmid unnamed1"/>
</dbReference>
<feature type="transmembrane region" description="Helical" evidence="8">
    <location>
        <begin position="201"/>
        <end position="224"/>
    </location>
</feature>
<dbReference type="GO" id="GO:0005886">
    <property type="term" value="C:plasma membrane"/>
    <property type="evidence" value="ECO:0007669"/>
    <property type="project" value="UniProtKB-SubCell"/>
</dbReference>
<feature type="domain" description="ABC transmembrane type-1" evidence="10">
    <location>
        <begin position="89"/>
        <end position="277"/>
    </location>
</feature>
<feature type="region of interest" description="Disordered" evidence="9">
    <location>
        <begin position="1"/>
        <end position="28"/>
    </location>
</feature>
<keyword evidence="3 8" id="KW-0813">Transport</keyword>
<evidence type="ECO:0000313" key="12">
    <source>
        <dbReference type="Proteomes" id="UP000249616"/>
    </source>
</evidence>
<geneLocation type="plasmid" evidence="11 12">
    <name>unnamed1</name>
</geneLocation>
<keyword evidence="4" id="KW-1003">Cell membrane</keyword>
<evidence type="ECO:0000313" key="11">
    <source>
        <dbReference type="EMBL" id="AWW43488.1"/>
    </source>
</evidence>
<dbReference type="InterPro" id="IPR051789">
    <property type="entry name" value="Bact_Polyamine_Transport"/>
</dbReference>
<feature type="transmembrane region" description="Helical" evidence="8">
    <location>
        <begin position="35"/>
        <end position="59"/>
    </location>
</feature>
<dbReference type="PANTHER" id="PTHR43848:SF2">
    <property type="entry name" value="PUTRESCINE TRANSPORT SYSTEM PERMEASE PROTEIN POTI"/>
    <property type="match status" value="1"/>
</dbReference>
<dbReference type="InterPro" id="IPR035906">
    <property type="entry name" value="MetI-like_sf"/>
</dbReference>
<feature type="transmembrane region" description="Helical" evidence="8">
    <location>
        <begin position="91"/>
        <end position="115"/>
    </location>
</feature>
<evidence type="ECO:0000256" key="5">
    <source>
        <dbReference type="ARBA" id="ARBA00022692"/>
    </source>
</evidence>
<dbReference type="InterPro" id="IPR000515">
    <property type="entry name" value="MetI-like"/>
</dbReference>
<dbReference type="PROSITE" id="PS50928">
    <property type="entry name" value="ABC_TM1"/>
    <property type="match status" value="1"/>
</dbReference>
<evidence type="ECO:0000256" key="4">
    <source>
        <dbReference type="ARBA" id="ARBA00022475"/>
    </source>
</evidence>
<sequence length="296" mass="32014">MSAMTHETEATTATSTGPGAPRTQGRGKEFDRPRFLWLVTGLVLILMLTPIVTVAVYSFNAQNSLAVMDGWSLRWYRELAGDQDILASLRLSFWIALVAAVTATVLGTLLAFGLQRGRPAVARTGQSLIFLRLVSPETALGVALLLMFTQLGVELSLTTVVIGHVALCTAFVTVVVRSRLVAIAAEVEDAALDLGARPWQAIWLVVLPLLRPAIITSALLSFVLSFDNFITSYFTSGLGVAPLPVRIYSMIRFGVTPEINAIGILMLLLTVACVALAALLPRLFRRRSYLAEVSTK</sequence>